<dbReference type="KEGG" id="fcz:IMF26_05260"/>
<reference evidence="2" key="2">
    <citation type="journal article" date="2023" name="Biology">
        <title>Prokaryotic Life Associated with Coal-Fire Gas Vents Revealed by Metagenomics.</title>
        <authorList>
            <person name="Kadnikov V.V."/>
            <person name="Mardanov A.V."/>
            <person name="Beletsky A.V."/>
            <person name="Karnachuk O.V."/>
            <person name="Ravin N.V."/>
        </authorList>
    </citation>
    <scope>NUCLEOTIDE SEQUENCE</scope>
    <source>
        <strain evidence="2">Bu02</strain>
    </source>
</reference>
<organism evidence="2">
    <name type="scientific">Candidatus Fermentithermobacillus carboniphilus</name>
    <dbReference type="NCBI Taxonomy" id="3085328"/>
    <lineage>
        <taxon>Bacteria</taxon>
        <taxon>Bacillati</taxon>
        <taxon>Bacillota</taxon>
        <taxon>Candidatus Fermentithermobacillia</taxon>
        <taxon>Candidatus Fermentithermobacillales</taxon>
        <taxon>Candidatus Fermentithermobacillaceae</taxon>
        <taxon>Candidatus Fermentithermobacillus</taxon>
    </lineage>
</organism>
<evidence type="ECO:0000256" key="1">
    <source>
        <dbReference type="SAM" id="Phobius"/>
    </source>
</evidence>
<keyword evidence="1" id="KW-0472">Membrane</keyword>
<feature type="transmembrane region" description="Helical" evidence="1">
    <location>
        <begin position="12"/>
        <end position="29"/>
    </location>
</feature>
<dbReference type="EMBL" id="CP062796">
    <property type="protein sequence ID" value="QUL99450.1"/>
    <property type="molecule type" value="Genomic_DNA"/>
</dbReference>
<dbReference type="PROSITE" id="PS51257">
    <property type="entry name" value="PROKAR_LIPOPROTEIN"/>
    <property type="match status" value="1"/>
</dbReference>
<name>A0AAT9LI00_9FIRM</name>
<gene>
    <name evidence="2" type="ORF">IMF26_05260</name>
</gene>
<feature type="transmembrane region" description="Helical" evidence="1">
    <location>
        <begin position="41"/>
        <end position="63"/>
    </location>
</feature>
<evidence type="ECO:0000313" key="2">
    <source>
        <dbReference type="EMBL" id="QUL99450.1"/>
    </source>
</evidence>
<feature type="transmembrane region" description="Helical" evidence="1">
    <location>
        <begin position="75"/>
        <end position="92"/>
    </location>
</feature>
<dbReference type="AlphaFoldDB" id="A0AAT9LI00"/>
<sequence>MALFTSRKGGLTGRLLLAGTLGYFLYTYASYACLAMYNEMFLVYVALFSTSFAAFTLTMMSFDLQRLAVCISNQLPVRFVGGFLILISVTPGI</sequence>
<proteinExistence type="predicted"/>
<reference evidence="2" key="1">
    <citation type="submission" date="2020-10" db="EMBL/GenBank/DDBJ databases">
        <authorList>
            <person name="Kadnikov V."/>
            <person name="Beletsky A.V."/>
            <person name="Mardanov A.V."/>
            <person name="Karnachuk O.V."/>
            <person name="Ravin N.V."/>
        </authorList>
    </citation>
    <scope>NUCLEOTIDE SEQUENCE</scope>
    <source>
        <strain evidence="2">Bu02</strain>
    </source>
</reference>
<protein>
    <submittedName>
        <fullName evidence="2">Uncharacterized protein</fullName>
    </submittedName>
</protein>
<keyword evidence="1" id="KW-0812">Transmembrane</keyword>
<accession>A0AAT9LI00</accession>
<keyword evidence="1" id="KW-1133">Transmembrane helix</keyword>